<name>I4ELR1_9BACT</name>
<evidence type="ECO:0000259" key="2">
    <source>
        <dbReference type="PROSITE" id="PS50943"/>
    </source>
</evidence>
<dbReference type="GO" id="GO:0003677">
    <property type="term" value="F:DNA binding"/>
    <property type="evidence" value="ECO:0007669"/>
    <property type="project" value="UniProtKB-KW"/>
</dbReference>
<dbReference type="InterPro" id="IPR001387">
    <property type="entry name" value="Cro/C1-type_HTH"/>
</dbReference>
<dbReference type="PANTHER" id="PTHR46797:SF1">
    <property type="entry name" value="METHYLPHOSPHONATE SYNTHASE"/>
    <property type="match status" value="1"/>
</dbReference>
<dbReference type="SUPFAM" id="SSF47413">
    <property type="entry name" value="lambda repressor-like DNA-binding domains"/>
    <property type="match status" value="1"/>
</dbReference>
<organism evidence="3 4">
    <name type="scientific">Nitrolancea hollandica Lb</name>
    <dbReference type="NCBI Taxonomy" id="1129897"/>
    <lineage>
        <taxon>Bacteria</taxon>
        <taxon>Pseudomonadati</taxon>
        <taxon>Thermomicrobiota</taxon>
        <taxon>Thermomicrobia</taxon>
        <taxon>Sphaerobacterales</taxon>
        <taxon>Sphaerobacterineae</taxon>
        <taxon>Sphaerobacteraceae</taxon>
        <taxon>Nitrolancea</taxon>
    </lineage>
</organism>
<dbReference type="PANTHER" id="PTHR46797">
    <property type="entry name" value="HTH-TYPE TRANSCRIPTIONAL REGULATOR"/>
    <property type="match status" value="1"/>
</dbReference>
<dbReference type="EMBL" id="CAGS01000473">
    <property type="protein sequence ID" value="CCF85623.1"/>
    <property type="molecule type" value="Genomic_DNA"/>
</dbReference>
<proteinExistence type="predicted"/>
<dbReference type="PROSITE" id="PS50943">
    <property type="entry name" value="HTH_CROC1"/>
    <property type="match status" value="1"/>
</dbReference>
<dbReference type="AlphaFoldDB" id="I4ELR1"/>
<sequence length="370" mass="41215">MYDARSTRHRQRIGPALRDLRVRRGWSLEEFARRCGVSESYLSQLERGRSVPSFIVLSRLASVLDVDVTYFTAVERVARELDDELGGFLETLALPRTTWGEIFELSMEARGAILDALREVVSAKLDARSAVQEAESFILEHGVEASIPVLLSTINRAGLSAADYFRGLTQLEELPGDRLIVSNQLSVLPAAQKFDHLQIYRATFGTEPDNPLLLKWWIKAQQSAFAESLRASESRVIYARTRIEQYLLTGRWENGIVVEPETVATHVRATNGLLRGADRYHVGLADTAPITFFVKGTAGVLVRAADSAEGTDGGSPRIGLRFSGPEVTRRFREYFDQLWGAISAGHKDPVAVADWFESRLPGVEDPQRRG</sequence>
<dbReference type="GO" id="GO:0005829">
    <property type="term" value="C:cytosol"/>
    <property type="evidence" value="ECO:0007669"/>
    <property type="project" value="TreeGrafter"/>
</dbReference>
<dbReference type="Proteomes" id="UP000004221">
    <property type="component" value="Unassembled WGS sequence"/>
</dbReference>
<feature type="domain" description="HTH cro/C1-type" evidence="2">
    <location>
        <begin position="17"/>
        <end position="71"/>
    </location>
</feature>
<accession>I4ELR1</accession>
<comment type="caution">
    <text evidence="3">The sequence shown here is derived from an EMBL/GenBank/DDBJ whole genome shotgun (WGS) entry which is preliminary data.</text>
</comment>
<reference evidence="3 4" key="1">
    <citation type="journal article" date="2012" name="ISME J.">
        <title>Nitrification expanded: discovery, physiology and genomics of a nitrite-oxidizing bacterium from the phylum Chloroflexi.</title>
        <authorList>
            <person name="Sorokin D.Y."/>
            <person name="Lucker S."/>
            <person name="Vejmelkova D."/>
            <person name="Kostrikina N.A."/>
            <person name="Kleerebezem R."/>
            <person name="Rijpstra W.I."/>
            <person name="Damste J.S."/>
            <person name="Le Paslier D."/>
            <person name="Muyzer G."/>
            <person name="Wagner M."/>
            <person name="van Loosdrecht M.C."/>
            <person name="Daims H."/>
        </authorList>
    </citation>
    <scope>NUCLEOTIDE SEQUENCE [LARGE SCALE GENOMIC DNA]</scope>
    <source>
        <strain evidence="4">none</strain>
    </source>
</reference>
<protein>
    <submittedName>
        <fullName evidence="3">Transcriptional regulator, XRE family</fullName>
    </submittedName>
</protein>
<evidence type="ECO:0000313" key="3">
    <source>
        <dbReference type="EMBL" id="CCF85623.1"/>
    </source>
</evidence>
<dbReference type="RefSeq" id="WP_008480652.1">
    <property type="nucleotide sequence ID" value="NZ_CAGS01000473.1"/>
</dbReference>
<dbReference type="GO" id="GO:0003700">
    <property type="term" value="F:DNA-binding transcription factor activity"/>
    <property type="evidence" value="ECO:0007669"/>
    <property type="project" value="TreeGrafter"/>
</dbReference>
<dbReference type="InterPro" id="IPR050807">
    <property type="entry name" value="TransReg_Diox_bact_type"/>
</dbReference>
<dbReference type="Gene3D" id="1.10.260.40">
    <property type="entry name" value="lambda repressor-like DNA-binding domains"/>
    <property type="match status" value="1"/>
</dbReference>
<dbReference type="InterPro" id="IPR010982">
    <property type="entry name" value="Lambda_DNA-bd_dom_sf"/>
</dbReference>
<dbReference type="Pfam" id="PF01381">
    <property type="entry name" value="HTH_3"/>
    <property type="match status" value="1"/>
</dbReference>
<keyword evidence="1" id="KW-0238">DNA-binding</keyword>
<dbReference type="OrthoDB" id="166645at2"/>
<gene>
    <name evidence="3" type="ORF">NITHO_5240010</name>
</gene>
<evidence type="ECO:0000313" key="4">
    <source>
        <dbReference type="Proteomes" id="UP000004221"/>
    </source>
</evidence>
<dbReference type="SMART" id="SM00530">
    <property type="entry name" value="HTH_XRE"/>
    <property type="match status" value="1"/>
</dbReference>
<dbReference type="CDD" id="cd00093">
    <property type="entry name" value="HTH_XRE"/>
    <property type="match status" value="1"/>
</dbReference>
<evidence type="ECO:0000256" key="1">
    <source>
        <dbReference type="ARBA" id="ARBA00023125"/>
    </source>
</evidence>
<keyword evidence="4" id="KW-1185">Reference proteome</keyword>